<feature type="chain" id="PRO_5043125395" evidence="1">
    <location>
        <begin position="19"/>
        <end position="407"/>
    </location>
</feature>
<dbReference type="CDD" id="cd05380">
    <property type="entry name" value="CAP_euk"/>
    <property type="match status" value="2"/>
</dbReference>
<feature type="domain" description="SCP" evidence="2">
    <location>
        <begin position="218"/>
        <end position="377"/>
    </location>
</feature>
<evidence type="ECO:0000256" key="1">
    <source>
        <dbReference type="SAM" id="SignalP"/>
    </source>
</evidence>
<accession>A0A0N4YAW9</accession>
<dbReference type="Pfam" id="PF00188">
    <property type="entry name" value="CAP"/>
    <property type="match status" value="2"/>
</dbReference>
<gene>
    <name evidence="3" type="ORF">NBR_LOCUS13567</name>
</gene>
<reference evidence="3 4" key="2">
    <citation type="submission" date="2018-11" db="EMBL/GenBank/DDBJ databases">
        <authorList>
            <consortium name="Pathogen Informatics"/>
        </authorList>
    </citation>
    <scope>NUCLEOTIDE SEQUENCE [LARGE SCALE GENOMIC DNA]</scope>
</reference>
<dbReference type="InterPro" id="IPR035940">
    <property type="entry name" value="CAP_sf"/>
</dbReference>
<dbReference type="STRING" id="27835.A0A0N4YAW9"/>
<evidence type="ECO:0000313" key="5">
    <source>
        <dbReference type="WBParaSite" id="NBR_0001356601-mRNA-1"/>
    </source>
</evidence>
<dbReference type="AlphaFoldDB" id="A0A0N4YAW9"/>
<dbReference type="SUPFAM" id="SSF55797">
    <property type="entry name" value="PR-1-like"/>
    <property type="match status" value="2"/>
</dbReference>
<sequence>MIALFVVFVALRAANVAATTCPGASLTDAERDFILQLHNDARRTVAQGTVKTSLGTVGPAQNMYQLTYDCNLETAAETAAGATCNAAVDGTTNGDNVQLFTAAKSIATTKNDQIQQAVADWFLPAIYYGYATYSEYSDVRQEFFANLVNYKNLAVGCTYQTTPQKNDPLYNRGMACQSNSDCTLVTGSTCVNSLCVTTQTVLPPQQRPPCQFIEMTDAARTTAVNMHNDYRAQVALGQAPNGKNGAILPQAANMMQMDYDCDLERYALVHAQTCSMTETADANLPDQNENIYVDKTTTDPNTAITNAINAWKNQLSQNGINNQVQYHNTLATKPGNPKAAITMIWAKTWRLGCSAVNCNANGMFVVCRYSPKGLQLNHLIYDPRQGPCTKCPVSAANCSPNGALCVM</sequence>
<dbReference type="Proteomes" id="UP000271162">
    <property type="component" value="Unassembled WGS sequence"/>
</dbReference>
<dbReference type="WBParaSite" id="NBR_0001356601-mRNA-1">
    <property type="protein sequence ID" value="NBR_0001356601-mRNA-1"/>
    <property type="gene ID" value="NBR_0001356601"/>
</dbReference>
<protein>
    <submittedName>
        <fullName evidence="5">SCP domain-containing protein</fullName>
    </submittedName>
</protein>
<dbReference type="InterPro" id="IPR001283">
    <property type="entry name" value="CRISP-related"/>
</dbReference>
<keyword evidence="4" id="KW-1185">Reference proteome</keyword>
<reference evidence="5" key="1">
    <citation type="submission" date="2017-02" db="UniProtKB">
        <authorList>
            <consortium name="WormBaseParasite"/>
        </authorList>
    </citation>
    <scope>IDENTIFICATION</scope>
</reference>
<dbReference type="SMART" id="SM00198">
    <property type="entry name" value="SCP"/>
    <property type="match status" value="1"/>
</dbReference>
<feature type="signal peptide" evidence="1">
    <location>
        <begin position="1"/>
        <end position="18"/>
    </location>
</feature>
<name>A0A0N4YAW9_NIPBR</name>
<organism evidence="5">
    <name type="scientific">Nippostrongylus brasiliensis</name>
    <name type="common">Rat hookworm</name>
    <dbReference type="NCBI Taxonomy" id="27835"/>
    <lineage>
        <taxon>Eukaryota</taxon>
        <taxon>Metazoa</taxon>
        <taxon>Ecdysozoa</taxon>
        <taxon>Nematoda</taxon>
        <taxon>Chromadorea</taxon>
        <taxon>Rhabditida</taxon>
        <taxon>Rhabditina</taxon>
        <taxon>Rhabditomorpha</taxon>
        <taxon>Strongyloidea</taxon>
        <taxon>Heligmosomidae</taxon>
        <taxon>Nippostrongylus</taxon>
    </lineage>
</organism>
<keyword evidence="1" id="KW-0732">Signal</keyword>
<proteinExistence type="predicted"/>
<evidence type="ECO:0000259" key="2">
    <source>
        <dbReference type="SMART" id="SM00198"/>
    </source>
</evidence>
<dbReference type="Gene3D" id="3.40.33.10">
    <property type="entry name" value="CAP"/>
    <property type="match status" value="2"/>
</dbReference>
<dbReference type="PANTHER" id="PTHR10334">
    <property type="entry name" value="CYSTEINE-RICH SECRETORY PROTEIN-RELATED"/>
    <property type="match status" value="1"/>
</dbReference>
<dbReference type="InterPro" id="IPR014044">
    <property type="entry name" value="CAP_dom"/>
</dbReference>
<dbReference type="EMBL" id="UYSL01021081">
    <property type="protein sequence ID" value="VDL77156.1"/>
    <property type="molecule type" value="Genomic_DNA"/>
</dbReference>
<evidence type="ECO:0000313" key="3">
    <source>
        <dbReference type="EMBL" id="VDL77156.1"/>
    </source>
</evidence>
<evidence type="ECO:0000313" key="4">
    <source>
        <dbReference type="Proteomes" id="UP000271162"/>
    </source>
</evidence>